<gene>
    <name evidence="2" type="ORF">STAS_06340</name>
</gene>
<dbReference type="OrthoDB" id="1925896at2759"/>
<proteinExistence type="predicted"/>
<accession>A0A5A7PCD2</accession>
<reference evidence="3" key="1">
    <citation type="journal article" date="2019" name="Curr. Biol.">
        <title>Genome Sequence of Striga asiatica Provides Insight into the Evolution of Plant Parasitism.</title>
        <authorList>
            <person name="Yoshida S."/>
            <person name="Kim S."/>
            <person name="Wafula E.K."/>
            <person name="Tanskanen J."/>
            <person name="Kim Y.M."/>
            <person name="Honaas L."/>
            <person name="Yang Z."/>
            <person name="Spallek T."/>
            <person name="Conn C.E."/>
            <person name="Ichihashi Y."/>
            <person name="Cheong K."/>
            <person name="Cui S."/>
            <person name="Der J.P."/>
            <person name="Gundlach H."/>
            <person name="Jiao Y."/>
            <person name="Hori C."/>
            <person name="Ishida J.K."/>
            <person name="Kasahara H."/>
            <person name="Kiba T."/>
            <person name="Kim M.S."/>
            <person name="Koo N."/>
            <person name="Laohavisit A."/>
            <person name="Lee Y.H."/>
            <person name="Lumba S."/>
            <person name="McCourt P."/>
            <person name="Mortimer J.C."/>
            <person name="Mutuku J.M."/>
            <person name="Nomura T."/>
            <person name="Sasaki-Sekimoto Y."/>
            <person name="Seto Y."/>
            <person name="Wang Y."/>
            <person name="Wakatake T."/>
            <person name="Sakakibara H."/>
            <person name="Demura T."/>
            <person name="Yamaguchi S."/>
            <person name="Yoneyama K."/>
            <person name="Manabe R.I."/>
            <person name="Nelson D.C."/>
            <person name="Schulman A.H."/>
            <person name="Timko M.P."/>
            <person name="dePamphilis C.W."/>
            <person name="Choi D."/>
            <person name="Shirasu K."/>
        </authorList>
    </citation>
    <scope>NUCLEOTIDE SEQUENCE [LARGE SCALE GENOMIC DNA]</scope>
    <source>
        <strain evidence="3">cv. UVA1</strain>
    </source>
</reference>
<keyword evidence="3" id="KW-1185">Reference proteome</keyword>
<evidence type="ECO:0000313" key="3">
    <source>
        <dbReference type="Proteomes" id="UP000325081"/>
    </source>
</evidence>
<name>A0A5A7PCD2_STRAF</name>
<organism evidence="2 3">
    <name type="scientific">Striga asiatica</name>
    <name type="common">Asiatic witchweed</name>
    <name type="synonym">Buchnera asiatica</name>
    <dbReference type="NCBI Taxonomy" id="4170"/>
    <lineage>
        <taxon>Eukaryota</taxon>
        <taxon>Viridiplantae</taxon>
        <taxon>Streptophyta</taxon>
        <taxon>Embryophyta</taxon>
        <taxon>Tracheophyta</taxon>
        <taxon>Spermatophyta</taxon>
        <taxon>Magnoliopsida</taxon>
        <taxon>eudicotyledons</taxon>
        <taxon>Gunneridae</taxon>
        <taxon>Pentapetalae</taxon>
        <taxon>asterids</taxon>
        <taxon>lamiids</taxon>
        <taxon>Lamiales</taxon>
        <taxon>Orobanchaceae</taxon>
        <taxon>Buchnereae</taxon>
        <taxon>Striga</taxon>
    </lineage>
</organism>
<protein>
    <submittedName>
        <fullName evidence="2">Rab5 GDP/GTP exchange factor</fullName>
    </submittedName>
</protein>
<dbReference type="EMBL" id="BKCP01004350">
    <property type="protein sequence ID" value="GER30401.1"/>
    <property type="molecule type" value="Genomic_DNA"/>
</dbReference>
<feature type="compositionally biased region" description="Basic and acidic residues" evidence="1">
    <location>
        <begin position="77"/>
        <end position="86"/>
    </location>
</feature>
<evidence type="ECO:0000313" key="2">
    <source>
        <dbReference type="EMBL" id="GER30401.1"/>
    </source>
</evidence>
<sequence length="138" mass="16299">MRNLKPQTLHEIPAISTRRHFHHCRSNIRIHLTDCRCRRHHHSLTLRITRHLVRHVTKFKGTPFFWKKIPKHQLGSNKKEYSEHLPLRQPPPRSRSIQKRSPPRKEIDSKISPFFAALVECSNGGNDNDAHHGTNYGW</sequence>
<dbReference type="Proteomes" id="UP000325081">
    <property type="component" value="Unassembled WGS sequence"/>
</dbReference>
<dbReference type="AlphaFoldDB" id="A0A5A7PCD2"/>
<feature type="region of interest" description="Disordered" evidence="1">
    <location>
        <begin position="74"/>
        <end position="108"/>
    </location>
</feature>
<evidence type="ECO:0000256" key="1">
    <source>
        <dbReference type="SAM" id="MobiDB-lite"/>
    </source>
</evidence>
<comment type="caution">
    <text evidence="2">The sequence shown here is derived from an EMBL/GenBank/DDBJ whole genome shotgun (WGS) entry which is preliminary data.</text>
</comment>